<sequence>MIILATILILMCVIVSDTTNGSEMNCYPVIRVPRNTVFLAPVMSVLKINCTITLPGCHRNPRVSWCKTYGNDCKALNYTNHIRTEWKSITEHEWMAFFIFLNISMEDTGFYRCKEGDTTIGHAINVTVTDNGEDKVSHNQSNTIHDLNTPPNDGLQWLWYVLYICSGIVLLVFTIMIVSFLYIIRRQGRKSTRKDMANKNQYMETEKNDLLLPPNLCLNSDVLTSVVYRV</sequence>
<reference evidence="4 5" key="1">
    <citation type="submission" date="2020-04" db="EMBL/GenBank/DDBJ databases">
        <title>Chromosome-level genome assembly of a cyprinid fish Onychostoma macrolepis by integration of Nanopore Sequencing, Bionano and Hi-C technology.</title>
        <authorList>
            <person name="Wang D."/>
        </authorList>
    </citation>
    <scope>NUCLEOTIDE SEQUENCE [LARGE SCALE GENOMIC DNA]</scope>
    <source>
        <strain evidence="4">SWU-2019</strain>
        <tissue evidence="4">Muscle</tissue>
    </source>
</reference>
<feature type="domain" description="Ig-like" evidence="3">
    <location>
        <begin position="28"/>
        <end position="129"/>
    </location>
</feature>
<evidence type="ECO:0000313" key="4">
    <source>
        <dbReference type="EMBL" id="KAF4118639.1"/>
    </source>
</evidence>
<proteinExistence type="predicted"/>
<name>A0A7J6DH85_9TELE</name>
<dbReference type="InterPro" id="IPR007110">
    <property type="entry name" value="Ig-like_dom"/>
</dbReference>
<dbReference type="InterPro" id="IPR039257">
    <property type="entry name" value="BTLA"/>
</dbReference>
<feature type="transmembrane region" description="Helical" evidence="1">
    <location>
        <begin position="157"/>
        <end position="184"/>
    </location>
</feature>
<evidence type="ECO:0000313" key="5">
    <source>
        <dbReference type="Proteomes" id="UP000579812"/>
    </source>
</evidence>
<dbReference type="PANTHER" id="PTHR37996:SF1">
    <property type="entry name" value="B- AND T-LYMPHOCYTE ATTENUATOR"/>
    <property type="match status" value="1"/>
</dbReference>
<evidence type="ECO:0000259" key="3">
    <source>
        <dbReference type="PROSITE" id="PS50835"/>
    </source>
</evidence>
<dbReference type="PROSITE" id="PS50835">
    <property type="entry name" value="IG_LIKE"/>
    <property type="match status" value="1"/>
</dbReference>
<comment type="caution">
    <text evidence="4">The sequence shown here is derived from an EMBL/GenBank/DDBJ whole genome shotgun (WGS) entry which is preliminary data.</text>
</comment>
<dbReference type="Gene3D" id="2.60.40.10">
    <property type="entry name" value="Immunoglobulins"/>
    <property type="match status" value="1"/>
</dbReference>
<keyword evidence="1" id="KW-0812">Transmembrane</keyword>
<dbReference type="InterPro" id="IPR013783">
    <property type="entry name" value="Ig-like_fold"/>
</dbReference>
<dbReference type="EMBL" id="JAAMOB010000001">
    <property type="protein sequence ID" value="KAF4118639.1"/>
    <property type="molecule type" value="Genomic_DNA"/>
</dbReference>
<feature type="signal peptide" evidence="2">
    <location>
        <begin position="1"/>
        <end position="21"/>
    </location>
</feature>
<keyword evidence="2" id="KW-0732">Signal</keyword>
<evidence type="ECO:0000256" key="2">
    <source>
        <dbReference type="SAM" id="SignalP"/>
    </source>
</evidence>
<dbReference type="PANTHER" id="PTHR37996">
    <property type="entry name" value="B- AND T-LYMPHOCYTE ATTENUATOR"/>
    <property type="match status" value="1"/>
</dbReference>
<dbReference type="AlphaFoldDB" id="A0A7J6DH85"/>
<dbReference type="SUPFAM" id="SSF48726">
    <property type="entry name" value="Immunoglobulin"/>
    <property type="match status" value="1"/>
</dbReference>
<dbReference type="Proteomes" id="UP000579812">
    <property type="component" value="Unassembled WGS sequence"/>
</dbReference>
<organism evidence="4 5">
    <name type="scientific">Onychostoma macrolepis</name>
    <dbReference type="NCBI Taxonomy" id="369639"/>
    <lineage>
        <taxon>Eukaryota</taxon>
        <taxon>Metazoa</taxon>
        <taxon>Chordata</taxon>
        <taxon>Craniata</taxon>
        <taxon>Vertebrata</taxon>
        <taxon>Euteleostomi</taxon>
        <taxon>Actinopterygii</taxon>
        <taxon>Neopterygii</taxon>
        <taxon>Teleostei</taxon>
        <taxon>Ostariophysi</taxon>
        <taxon>Cypriniformes</taxon>
        <taxon>Cyprinidae</taxon>
        <taxon>Acrossocheilinae</taxon>
        <taxon>Onychostoma</taxon>
    </lineage>
</organism>
<accession>A0A7J6DH85</accession>
<evidence type="ECO:0000256" key="1">
    <source>
        <dbReference type="SAM" id="Phobius"/>
    </source>
</evidence>
<dbReference type="GO" id="GO:0002768">
    <property type="term" value="P:immune response-regulating cell surface receptor signaling pathway"/>
    <property type="evidence" value="ECO:0007669"/>
    <property type="project" value="InterPro"/>
</dbReference>
<feature type="chain" id="PRO_5029710237" description="Ig-like domain-containing protein" evidence="2">
    <location>
        <begin position="22"/>
        <end position="230"/>
    </location>
</feature>
<dbReference type="GO" id="GO:0005886">
    <property type="term" value="C:plasma membrane"/>
    <property type="evidence" value="ECO:0007669"/>
    <property type="project" value="InterPro"/>
</dbReference>
<keyword evidence="1" id="KW-1133">Transmembrane helix</keyword>
<keyword evidence="5" id="KW-1185">Reference proteome</keyword>
<protein>
    <recommendedName>
        <fullName evidence="3">Ig-like domain-containing protein</fullName>
    </recommendedName>
</protein>
<keyword evidence="1" id="KW-0472">Membrane</keyword>
<dbReference type="InterPro" id="IPR036179">
    <property type="entry name" value="Ig-like_dom_sf"/>
</dbReference>
<dbReference type="GO" id="GO:0038023">
    <property type="term" value="F:signaling receptor activity"/>
    <property type="evidence" value="ECO:0007669"/>
    <property type="project" value="InterPro"/>
</dbReference>
<gene>
    <name evidence="4" type="ORF">G5714_000690</name>
</gene>